<name>A0AAJ1SU03_9MICC</name>
<dbReference type="RefSeq" id="WP_141182178.1">
    <property type="nucleotide sequence ID" value="NZ_JAUSTB010000011.1"/>
</dbReference>
<evidence type="ECO:0000313" key="2">
    <source>
        <dbReference type="EMBL" id="MDQ0147262.1"/>
    </source>
</evidence>
<evidence type="ECO:0000313" key="3">
    <source>
        <dbReference type="Proteomes" id="UP001239267"/>
    </source>
</evidence>
<sequence length="424" mass="44681">MSTVLAYTSPAIGHLFPMVPLLQELKARGHDVHVRTLRRQVPLLLEAGFHAGPVDDRILAVEAADYRANNAKAALASSVETFTARARFDAPDLQQAIADVRPDLLLIDINAWGARIQAESSGLPWATFSPYTPPLQSRGTPPFGPGLAPMSGPLGRARDALARRLVIGAVEKLMLPRINSLRTELSAGHLPPVSGADEMFRTAPLMLVATSQPFEYPHPDWGPDVRMIGALAWEPPADPPAWLRDGQGSVVLVTTSSEYQADEAIVRTALAGLAGEPFTVVATLPAARTGSAGAAKAAGTDHFGPLPANARLEYFVPHGRVLERAAVAITHGGMGATQKALAQGVPVVVVPFGRDQHEVAARVAAADAGVRLSRKHLTPERLRAAVHQALGKAPGARRVAAGYAAAGGAVAGVDALEELVRVRR</sequence>
<keyword evidence="3" id="KW-1185">Reference proteome</keyword>
<evidence type="ECO:0000259" key="1">
    <source>
        <dbReference type="Pfam" id="PF06722"/>
    </source>
</evidence>
<dbReference type="EMBL" id="JAUSTB010000011">
    <property type="protein sequence ID" value="MDQ0147262.1"/>
    <property type="molecule type" value="Genomic_DNA"/>
</dbReference>
<dbReference type="SUPFAM" id="SSF53756">
    <property type="entry name" value="UDP-Glycosyltransferase/glycogen phosphorylase"/>
    <property type="match status" value="1"/>
</dbReference>
<dbReference type="CDD" id="cd03784">
    <property type="entry name" value="GT1_Gtf-like"/>
    <property type="match status" value="1"/>
</dbReference>
<dbReference type="Pfam" id="PF06722">
    <property type="entry name" value="EryCIII-like_C"/>
    <property type="match status" value="1"/>
</dbReference>
<dbReference type="PANTHER" id="PTHR48050">
    <property type="entry name" value="STEROL 3-BETA-GLUCOSYLTRANSFERASE"/>
    <property type="match status" value="1"/>
</dbReference>
<dbReference type="InterPro" id="IPR010610">
    <property type="entry name" value="EryCIII-like_C"/>
</dbReference>
<dbReference type="GO" id="GO:0017000">
    <property type="term" value="P:antibiotic biosynthetic process"/>
    <property type="evidence" value="ECO:0007669"/>
    <property type="project" value="UniProtKB-ARBA"/>
</dbReference>
<dbReference type="GO" id="GO:0008194">
    <property type="term" value="F:UDP-glycosyltransferase activity"/>
    <property type="evidence" value="ECO:0007669"/>
    <property type="project" value="InterPro"/>
</dbReference>
<gene>
    <name evidence="2" type="ORF">J2T23_003168</name>
</gene>
<dbReference type="AlphaFoldDB" id="A0AAJ1SU03"/>
<dbReference type="Gene3D" id="3.40.50.2000">
    <property type="entry name" value="Glycogen Phosphorylase B"/>
    <property type="match status" value="2"/>
</dbReference>
<dbReference type="PANTHER" id="PTHR48050:SF13">
    <property type="entry name" value="STEROL 3-BETA-GLUCOSYLTRANSFERASE UGT80A2"/>
    <property type="match status" value="1"/>
</dbReference>
<proteinExistence type="predicted"/>
<dbReference type="GO" id="GO:0016758">
    <property type="term" value="F:hexosyltransferase activity"/>
    <property type="evidence" value="ECO:0007669"/>
    <property type="project" value="UniProtKB-ARBA"/>
</dbReference>
<protein>
    <submittedName>
        <fullName evidence="2">MGT family glycosyltransferase</fullName>
    </submittedName>
</protein>
<feature type="domain" description="Erythromycin biosynthesis protein CIII-like C-terminal" evidence="1">
    <location>
        <begin position="301"/>
        <end position="394"/>
    </location>
</feature>
<reference evidence="2 3" key="1">
    <citation type="submission" date="2023-07" db="EMBL/GenBank/DDBJ databases">
        <title>Sorghum-associated microbial communities from plants grown in Nebraska, USA.</title>
        <authorList>
            <person name="Schachtman D."/>
        </authorList>
    </citation>
    <scope>NUCLEOTIDE SEQUENCE [LARGE SCALE GENOMIC DNA]</scope>
    <source>
        <strain evidence="2 3">DS1001</strain>
    </source>
</reference>
<dbReference type="Proteomes" id="UP001239267">
    <property type="component" value="Unassembled WGS sequence"/>
</dbReference>
<dbReference type="InterPro" id="IPR050426">
    <property type="entry name" value="Glycosyltransferase_28"/>
</dbReference>
<dbReference type="InterPro" id="IPR002213">
    <property type="entry name" value="UDP_glucos_trans"/>
</dbReference>
<organism evidence="2 3">
    <name type="scientific">Pseudarthrobacter niigatensis</name>
    <dbReference type="NCBI Taxonomy" id="369935"/>
    <lineage>
        <taxon>Bacteria</taxon>
        <taxon>Bacillati</taxon>
        <taxon>Actinomycetota</taxon>
        <taxon>Actinomycetes</taxon>
        <taxon>Micrococcales</taxon>
        <taxon>Micrococcaceae</taxon>
        <taxon>Pseudarthrobacter</taxon>
    </lineage>
</organism>
<accession>A0AAJ1SU03</accession>
<comment type="caution">
    <text evidence="2">The sequence shown here is derived from an EMBL/GenBank/DDBJ whole genome shotgun (WGS) entry which is preliminary data.</text>
</comment>